<keyword evidence="2" id="KW-1185">Reference proteome</keyword>
<dbReference type="SUPFAM" id="SSF140478">
    <property type="entry name" value="LemA-like"/>
    <property type="match status" value="1"/>
</dbReference>
<accession>A0A848KSY7</accession>
<dbReference type="Gene3D" id="1.20.1440.20">
    <property type="entry name" value="LemA-like domain"/>
    <property type="match status" value="1"/>
</dbReference>
<evidence type="ECO:0000313" key="2">
    <source>
        <dbReference type="Proteomes" id="UP000550729"/>
    </source>
</evidence>
<gene>
    <name evidence="1" type="ORF">HH308_02065</name>
</gene>
<reference evidence="1 2" key="1">
    <citation type="submission" date="2020-04" db="EMBL/GenBank/DDBJ databases">
        <title>Gordonia sp. nov. TBRC 11910.</title>
        <authorList>
            <person name="Suriyachadkun C."/>
        </authorList>
    </citation>
    <scope>NUCLEOTIDE SEQUENCE [LARGE SCALE GENOMIC DNA]</scope>
    <source>
        <strain evidence="1 2">TBRC 11910</strain>
    </source>
</reference>
<organism evidence="1 2">
    <name type="scientific">Gordonia asplenii</name>
    <dbReference type="NCBI Taxonomy" id="2725283"/>
    <lineage>
        <taxon>Bacteria</taxon>
        <taxon>Bacillati</taxon>
        <taxon>Actinomycetota</taxon>
        <taxon>Actinomycetes</taxon>
        <taxon>Mycobacteriales</taxon>
        <taxon>Gordoniaceae</taxon>
        <taxon>Gordonia</taxon>
    </lineage>
</organism>
<dbReference type="InterPro" id="IPR023353">
    <property type="entry name" value="LemA-like_dom_sf"/>
</dbReference>
<dbReference type="RefSeq" id="WP_170192463.1">
    <property type="nucleotide sequence ID" value="NZ_JABBNB010000001.1"/>
</dbReference>
<dbReference type="AlphaFoldDB" id="A0A848KSY7"/>
<sequence>MGIVVVLICLGVVVVAALGWAYRTAHRLDRLNVRVDLARQSLLAALDRRAVVARTIGAALRDGSDAARAEIGRELMVAADLVESVDEADRETAENQLSSLLGQIGVGARPVALATELADAETRVMIARRFYNDAVRDTRNLALRRPVRWLRLAGRAAPPRYFEIIERVTPR</sequence>
<proteinExistence type="predicted"/>
<dbReference type="Proteomes" id="UP000550729">
    <property type="component" value="Unassembled WGS sequence"/>
</dbReference>
<name>A0A848KSY7_9ACTN</name>
<comment type="caution">
    <text evidence="1">The sequence shown here is derived from an EMBL/GenBank/DDBJ whole genome shotgun (WGS) entry which is preliminary data.</text>
</comment>
<evidence type="ECO:0000313" key="1">
    <source>
        <dbReference type="EMBL" id="NMN99994.1"/>
    </source>
</evidence>
<protein>
    <submittedName>
        <fullName evidence="1">LemA family protein</fullName>
    </submittedName>
</protein>
<dbReference type="EMBL" id="JABBNB010000001">
    <property type="protein sequence ID" value="NMN99994.1"/>
    <property type="molecule type" value="Genomic_DNA"/>
</dbReference>